<dbReference type="Pfam" id="PF19086">
    <property type="entry name" value="Terpene_syn_C_2"/>
    <property type="match status" value="1"/>
</dbReference>
<evidence type="ECO:0000256" key="1">
    <source>
        <dbReference type="ARBA" id="ARBA00001946"/>
    </source>
</evidence>
<evidence type="ECO:0000256" key="3">
    <source>
        <dbReference type="ARBA" id="ARBA00022842"/>
    </source>
</evidence>
<name>A0A1U7LI29_NEOID</name>
<dbReference type="PANTHER" id="PTHR35201">
    <property type="entry name" value="TERPENE SYNTHASE"/>
    <property type="match status" value="1"/>
</dbReference>
<dbReference type="EC" id="4.2.3.-" evidence="4"/>
<dbReference type="InterPro" id="IPR008949">
    <property type="entry name" value="Isoprenoid_synthase_dom_sf"/>
</dbReference>
<dbReference type="STRING" id="1198029.A0A1U7LI29"/>
<sequence length="407" mass="46809">MVLKRQLNGSPKNQVLVMLFPQSKIARPYNKSRHSLPRKSLEYRDYVISIVDGKAVLKAVESVRHMDTSRSVPIRPPLTFFKDINDSFFADSLFDRTQAYDDQVISQVRNIAVNSGILDLENSRQVAAFKAFCPAGLLFYPNASADKMVSALSFINLLWFVDDILDDKYFLTTGEAVSLVSCVANTFIFQARPSNPCTNWPKIESYALAVRGRLLMHMSAEWVARFGQSYRNYAFASLKETNMNRQRKKINVDQYQDLRMLTSAVYPCQELLAMIYGFDMPDTPLAKRARHLNNRIISFSNDIFSFEKEFNSNSMNLVKLIMHHYKTTLDQTLEYCVELLNKDIAELLSIEKKVRGTSDFSEDCLIGLKFMIQGNAIFSRNSKRYCRPSSPFIDLREQYLKISQRLS</sequence>
<dbReference type="OrthoDB" id="6486656at2759"/>
<dbReference type="Proteomes" id="UP000186594">
    <property type="component" value="Unassembled WGS sequence"/>
</dbReference>
<accession>A0A1U7LI29</accession>
<comment type="similarity">
    <text evidence="2 4">Belongs to the terpene synthase family.</text>
</comment>
<proteinExistence type="inferred from homology"/>
<dbReference type="EMBL" id="LXFE01003523">
    <property type="protein sequence ID" value="OLL22307.1"/>
    <property type="molecule type" value="Genomic_DNA"/>
</dbReference>
<keyword evidence="4" id="KW-0456">Lyase</keyword>
<dbReference type="InterPro" id="IPR034686">
    <property type="entry name" value="Terpene_cyclase-like_2"/>
</dbReference>
<dbReference type="GO" id="GO:0046872">
    <property type="term" value="F:metal ion binding"/>
    <property type="evidence" value="ECO:0007669"/>
    <property type="project" value="UniProtKB-KW"/>
</dbReference>
<evidence type="ECO:0000256" key="2">
    <source>
        <dbReference type="ARBA" id="ARBA00006333"/>
    </source>
</evidence>
<gene>
    <name evidence="5" type="ORF">NEOLI_002708</name>
</gene>
<comment type="caution">
    <text evidence="5">The sequence shown here is derived from an EMBL/GenBank/DDBJ whole genome shotgun (WGS) entry which is preliminary data.</text>
</comment>
<dbReference type="GO" id="GO:0008299">
    <property type="term" value="P:isoprenoid biosynthetic process"/>
    <property type="evidence" value="ECO:0007669"/>
    <property type="project" value="UniProtKB-ARBA"/>
</dbReference>
<evidence type="ECO:0000313" key="5">
    <source>
        <dbReference type="EMBL" id="OLL22307.1"/>
    </source>
</evidence>
<dbReference type="PANTHER" id="PTHR35201:SF4">
    <property type="entry name" value="BETA-PINACENE SYNTHASE-RELATED"/>
    <property type="match status" value="1"/>
</dbReference>
<dbReference type="GO" id="GO:0010333">
    <property type="term" value="F:terpene synthase activity"/>
    <property type="evidence" value="ECO:0007669"/>
    <property type="project" value="InterPro"/>
</dbReference>
<dbReference type="SUPFAM" id="SSF48576">
    <property type="entry name" value="Terpenoid synthases"/>
    <property type="match status" value="1"/>
</dbReference>
<keyword evidence="4" id="KW-0479">Metal-binding</keyword>
<evidence type="ECO:0000313" key="6">
    <source>
        <dbReference type="Proteomes" id="UP000186594"/>
    </source>
</evidence>
<reference evidence="5 6" key="1">
    <citation type="submission" date="2016-04" db="EMBL/GenBank/DDBJ databases">
        <title>Evolutionary innovation and constraint leading to complex multicellularity in the Ascomycota.</title>
        <authorList>
            <person name="Cisse O."/>
            <person name="Nguyen A."/>
            <person name="Hewitt D.A."/>
            <person name="Jedd G."/>
            <person name="Stajich J.E."/>
        </authorList>
    </citation>
    <scope>NUCLEOTIDE SEQUENCE [LARGE SCALE GENOMIC DNA]</scope>
    <source>
        <strain evidence="5 6">DAH-3</strain>
    </source>
</reference>
<dbReference type="Gene3D" id="1.10.600.10">
    <property type="entry name" value="Farnesyl Diphosphate Synthase"/>
    <property type="match status" value="1"/>
</dbReference>
<keyword evidence="3 4" id="KW-0460">Magnesium</keyword>
<protein>
    <recommendedName>
        <fullName evidence="4">Terpene synthase</fullName>
        <ecNumber evidence="4">4.2.3.-</ecNumber>
    </recommendedName>
</protein>
<dbReference type="AlphaFoldDB" id="A0A1U7LI29"/>
<comment type="cofactor">
    <cofactor evidence="1 4">
        <name>Mg(2+)</name>
        <dbReference type="ChEBI" id="CHEBI:18420"/>
    </cofactor>
</comment>
<organism evidence="5 6">
    <name type="scientific">Neolecta irregularis (strain DAH-3)</name>
    <dbReference type="NCBI Taxonomy" id="1198029"/>
    <lineage>
        <taxon>Eukaryota</taxon>
        <taxon>Fungi</taxon>
        <taxon>Dikarya</taxon>
        <taxon>Ascomycota</taxon>
        <taxon>Taphrinomycotina</taxon>
        <taxon>Neolectales</taxon>
        <taxon>Neolectaceae</taxon>
        <taxon>Neolecta</taxon>
    </lineage>
</organism>
<keyword evidence="6" id="KW-1185">Reference proteome</keyword>
<evidence type="ECO:0000256" key="4">
    <source>
        <dbReference type="RuleBase" id="RU366034"/>
    </source>
</evidence>